<organism evidence="1 2">
    <name type="scientific">Undibacterium umbellatum</name>
    <dbReference type="NCBI Taxonomy" id="2762300"/>
    <lineage>
        <taxon>Bacteria</taxon>
        <taxon>Pseudomonadati</taxon>
        <taxon>Pseudomonadota</taxon>
        <taxon>Betaproteobacteria</taxon>
        <taxon>Burkholderiales</taxon>
        <taxon>Oxalobacteraceae</taxon>
        <taxon>Undibacterium</taxon>
    </lineage>
</organism>
<evidence type="ECO:0000313" key="1">
    <source>
        <dbReference type="EMBL" id="MBC3910741.1"/>
    </source>
</evidence>
<gene>
    <name evidence="1" type="ORF">H8L47_24535</name>
</gene>
<accession>A0ABR6ZHA7</accession>
<proteinExistence type="predicted"/>
<dbReference type="Proteomes" id="UP000646911">
    <property type="component" value="Unassembled WGS sequence"/>
</dbReference>
<keyword evidence="2" id="KW-1185">Reference proteome</keyword>
<sequence>MLDMYFLNLVKSMNKPVLFFWATLAFGMSCNFAYAQEGKKSSIPEIREPLGDKRSQRLIVLATDLMFVRHFATDRQNKLRELEINVSLEPFNEKQKELLVIRKAQMDECAKDAAAVQANFFTAYDQLNAAKYEVSDYMAIYTYAKKNAADFQRKDLLQAAELKSYEESRPQGFTFRSVCIDDGVAPKLKEKTEFVSPNAQPRK</sequence>
<protein>
    <submittedName>
        <fullName evidence="1">Uncharacterized protein</fullName>
    </submittedName>
</protein>
<reference evidence="1 2" key="1">
    <citation type="submission" date="2020-08" db="EMBL/GenBank/DDBJ databases">
        <title>Novel species isolated from subtropical streams in China.</title>
        <authorList>
            <person name="Lu H."/>
        </authorList>
    </citation>
    <scope>NUCLEOTIDE SEQUENCE [LARGE SCALE GENOMIC DNA]</scope>
    <source>
        <strain evidence="1 2">NL8W</strain>
    </source>
</reference>
<evidence type="ECO:0000313" key="2">
    <source>
        <dbReference type="Proteomes" id="UP000646911"/>
    </source>
</evidence>
<dbReference type="EMBL" id="JACOFX010000019">
    <property type="protein sequence ID" value="MBC3910741.1"/>
    <property type="molecule type" value="Genomic_DNA"/>
</dbReference>
<comment type="caution">
    <text evidence="1">The sequence shown here is derived from an EMBL/GenBank/DDBJ whole genome shotgun (WGS) entry which is preliminary data.</text>
</comment>
<name>A0ABR6ZHA7_9BURK</name>